<dbReference type="EC" id="4.2.3.-" evidence="1"/>
<comment type="cofactor">
    <cofactor evidence="1">
        <name>Mg(2+)</name>
        <dbReference type="ChEBI" id="CHEBI:18420"/>
    </cofactor>
</comment>
<dbReference type="KEGG" id="coy:HF329_27780"/>
<sequence length="324" mass="37965">MQLYHIPKLYYPFPSYTDVQLEKKVESHTLHWLRRFELLNEDQVQFYADQRFSAMIVRSYPFADFEKLCIWCDLNTLLFIVDDRLDEDFVIQDRASLTAYTDTFLQVLHDGIESIPINKQSSELTALDDFWKRAKNISPSAWQDVFIQNIKDMFAGGSWQLEHILENKKPKLKDYKEFRQYLGAAHLATDSLPFMSDIDLPYTIYSAPDVKLLTEQARNIVCYSNDLFSLAKEVEQSEGGAEFNLVSVISNEENCSLQEAILRAVTLHDETVRDFIKTEKRIYTFDSQTNESLKKYARSLEFFIKGNEDWSTKETTRYPHVYLA</sequence>
<keyword evidence="5" id="KW-1185">Reference proteome</keyword>
<accession>A0AAE6ZMK4</accession>
<dbReference type="GO" id="GO:0010333">
    <property type="term" value="F:terpene synthase activity"/>
    <property type="evidence" value="ECO:0007669"/>
    <property type="project" value="InterPro"/>
</dbReference>
<gene>
    <name evidence="3" type="ORF">HF324_27640</name>
    <name evidence="2" type="ORF">HF329_27780</name>
</gene>
<dbReference type="Gene3D" id="1.10.600.10">
    <property type="entry name" value="Farnesyl Diphosphate Synthase"/>
    <property type="match status" value="1"/>
</dbReference>
<evidence type="ECO:0000313" key="3">
    <source>
        <dbReference type="EMBL" id="QJB41409.1"/>
    </source>
</evidence>
<evidence type="ECO:0000313" key="5">
    <source>
        <dbReference type="Proteomes" id="UP000503144"/>
    </source>
</evidence>
<dbReference type="Proteomes" id="UP000503144">
    <property type="component" value="Chromosome"/>
</dbReference>
<dbReference type="SFLD" id="SFLDS00005">
    <property type="entry name" value="Isoprenoid_Synthase_Type_I"/>
    <property type="match status" value="1"/>
</dbReference>
<evidence type="ECO:0000256" key="1">
    <source>
        <dbReference type="RuleBase" id="RU366034"/>
    </source>
</evidence>
<dbReference type="SUPFAM" id="SSF48576">
    <property type="entry name" value="Terpenoid synthases"/>
    <property type="match status" value="1"/>
</dbReference>
<dbReference type="Pfam" id="PF19086">
    <property type="entry name" value="Terpene_syn_C_2"/>
    <property type="match status" value="1"/>
</dbReference>
<keyword evidence="1" id="KW-0456">Lyase</keyword>
<reference evidence="2" key="2">
    <citation type="submission" date="2020-09" db="EMBL/GenBank/DDBJ databases">
        <authorList>
            <person name="Kittiwongwattana C."/>
        </authorList>
    </citation>
    <scope>NUCLEOTIDE SEQUENCE</scope>
    <source>
        <strain evidence="2">1310</strain>
    </source>
</reference>
<comment type="similarity">
    <text evidence="1">Belongs to the terpene synthase family.</text>
</comment>
<dbReference type="SFLD" id="SFLDG01020">
    <property type="entry name" value="Terpene_Cyclase_Like_2"/>
    <property type="match status" value="1"/>
</dbReference>
<evidence type="ECO:0000313" key="2">
    <source>
        <dbReference type="EMBL" id="QJB34898.1"/>
    </source>
</evidence>
<name>A0AAE6ZMK4_9BACT</name>
<dbReference type="Proteomes" id="UP000502421">
    <property type="component" value="Chromosome"/>
</dbReference>
<dbReference type="EMBL" id="CP051204">
    <property type="protein sequence ID" value="QJB41409.1"/>
    <property type="molecule type" value="Genomic_DNA"/>
</dbReference>
<dbReference type="RefSeq" id="WP_168809427.1">
    <property type="nucleotide sequence ID" value="NZ_CP051204.2"/>
</dbReference>
<dbReference type="GO" id="GO:0046872">
    <property type="term" value="F:metal ion binding"/>
    <property type="evidence" value="ECO:0007669"/>
    <property type="project" value="UniProtKB-KW"/>
</dbReference>
<evidence type="ECO:0000313" key="4">
    <source>
        <dbReference type="Proteomes" id="UP000502421"/>
    </source>
</evidence>
<keyword evidence="1" id="KW-0460">Magnesium</keyword>
<dbReference type="PANTHER" id="PTHR35201:SF4">
    <property type="entry name" value="BETA-PINACENE SYNTHASE-RELATED"/>
    <property type="match status" value="1"/>
</dbReference>
<dbReference type="EMBL" id="CP051205">
    <property type="protein sequence ID" value="QJB34898.1"/>
    <property type="molecule type" value="Genomic_DNA"/>
</dbReference>
<dbReference type="AlphaFoldDB" id="A0AAE6ZMK4"/>
<reference evidence="4" key="1">
    <citation type="submission" date="2020-04" db="EMBL/GenBank/DDBJ databases">
        <authorList>
            <person name="Kittiwongwattana C."/>
        </authorList>
    </citation>
    <scope>NUCLEOTIDE SEQUENCE [LARGE SCALE GENOMIC DNA]</scope>
    <source>
        <strain evidence="3">1303</strain>
        <strain evidence="4">1310</strain>
    </source>
</reference>
<proteinExistence type="inferred from homology"/>
<dbReference type="PANTHER" id="PTHR35201">
    <property type="entry name" value="TERPENE SYNTHASE"/>
    <property type="match status" value="1"/>
</dbReference>
<organism evidence="2 4">
    <name type="scientific">Chitinophaga oryzae</name>
    <dbReference type="NCBI Taxonomy" id="2725414"/>
    <lineage>
        <taxon>Bacteria</taxon>
        <taxon>Pseudomonadati</taxon>
        <taxon>Bacteroidota</taxon>
        <taxon>Chitinophagia</taxon>
        <taxon>Chitinophagales</taxon>
        <taxon>Chitinophagaceae</taxon>
        <taxon>Chitinophaga</taxon>
    </lineage>
</organism>
<protein>
    <recommendedName>
        <fullName evidence="1">Terpene synthase</fullName>
        <ecNumber evidence="1">4.2.3.-</ecNumber>
    </recommendedName>
</protein>
<dbReference type="InterPro" id="IPR008949">
    <property type="entry name" value="Isoprenoid_synthase_dom_sf"/>
</dbReference>
<dbReference type="InterPro" id="IPR034686">
    <property type="entry name" value="Terpene_cyclase-like_2"/>
</dbReference>
<keyword evidence="1" id="KW-0479">Metal-binding</keyword>